<evidence type="ECO:0000256" key="3">
    <source>
        <dbReference type="ARBA" id="ARBA00023242"/>
    </source>
</evidence>
<keyword evidence="2" id="KW-0217">Developmental protein</keyword>
<comment type="caution">
    <text evidence="7">The sequence shown here is derived from an EMBL/GenBank/DDBJ whole genome shotgun (WGS) entry which is preliminary data.</text>
</comment>
<dbReference type="Proteomes" id="UP000516437">
    <property type="component" value="Chromosome 7"/>
</dbReference>
<organism evidence="7 8">
    <name type="scientific">Morella rubra</name>
    <name type="common">Chinese bayberry</name>
    <dbReference type="NCBI Taxonomy" id="262757"/>
    <lineage>
        <taxon>Eukaryota</taxon>
        <taxon>Viridiplantae</taxon>
        <taxon>Streptophyta</taxon>
        <taxon>Embryophyta</taxon>
        <taxon>Tracheophyta</taxon>
        <taxon>Spermatophyta</taxon>
        <taxon>Magnoliopsida</taxon>
        <taxon>eudicotyledons</taxon>
        <taxon>Gunneridae</taxon>
        <taxon>Pentapetalae</taxon>
        <taxon>rosids</taxon>
        <taxon>fabids</taxon>
        <taxon>Fagales</taxon>
        <taxon>Myricaceae</taxon>
        <taxon>Morella</taxon>
    </lineage>
</organism>
<dbReference type="InterPro" id="IPR024861">
    <property type="entry name" value="Donson"/>
</dbReference>
<dbReference type="Pfam" id="PF13966">
    <property type="entry name" value="zf-RVT"/>
    <property type="match status" value="1"/>
</dbReference>
<dbReference type="InterPro" id="IPR026960">
    <property type="entry name" value="RVT-Znf"/>
</dbReference>
<protein>
    <recommendedName>
        <fullName evidence="6">Reverse transcriptase zinc-binding domain-containing protein</fullName>
    </recommendedName>
</protein>
<dbReference type="OrthoDB" id="534063at2759"/>
<evidence type="ECO:0000313" key="7">
    <source>
        <dbReference type="EMBL" id="KAB1205646.1"/>
    </source>
</evidence>
<evidence type="ECO:0000256" key="4">
    <source>
        <dbReference type="ARBA" id="ARBA00025806"/>
    </source>
</evidence>
<evidence type="ECO:0000256" key="2">
    <source>
        <dbReference type="ARBA" id="ARBA00022473"/>
    </source>
</evidence>
<dbReference type="GO" id="GO:0005634">
    <property type="term" value="C:nucleus"/>
    <property type="evidence" value="ECO:0007669"/>
    <property type="project" value="UniProtKB-SubCell"/>
</dbReference>
<comment type="subcellular location">
    <subcellularLocation>
        <location evidence="1">Nucleus</location>
    </subcellularLocation>
</comment>
<sequence>MPWTLVRSRFTLRRSKRSLTPGTNGVKHRREIKIKRKLTSHTLARFPISLATPSLSSFLRLCPDFYRQGKSIGNPRIDVIKIGRGKTLPAFPLDAFLGNYFFAQRLDTYQTGSLVLRLFQEKINSYKKLASPAALQMGSGRVANNSTLVCAPVMAESVDTMLINMDKAKQMLIKEWPLPTLSLTELQIRSLKSGFEEISLGLIIWAPNLSLNSHQGPDVEPEFPDSVSGNSSSIPVGTGTGTRFHSFRSLQMGGGAMKIGMKVKRKTPSELRGEQLKQANIIELIDESSSPLLSSTNDANEVDNGLRKPEQSRNLRYIDTRMDEVFPVKKSRFRMLSGKENAKENSSIEPIGSTKNIPLLSDLAVKRQHQLSCPANSVASAEDAKGGVAQAFQSFGKCIKSTFRSVNELSLGGDRSSCLATVDLPPAISGLPADSSERHGDPTSTYPGNFCSECLVPGQKTPLDFSLKTYFRLVSSSPVKWWVHALIKIHQSIMSSTLPQFTFQSGNSEHQNNSHSSVLTSTSHALTSKVMYSWVYPQSTLPPSLLSVLTSSAAEGVEMDFLRKRQYSWEDSFRSLYYMLRKNICSLFYVKSLFDVKPCAVCTSNFVLMFNGGEGSRKTKSSCSAYISRSTRGLRSLLREHDVCFSMPLCHSKVEQVTTEDLVELSEIEKQNLGQTRRLSSLSDIDNSQQSLLVFSGNKSVHSLYDFFLNYRSFLTSLAGADVPLLCSPVPFQNATLSAPEVRCTEFKRADHIAVPPKGASNYGEHLQGPSPGMCYSIEIKDSYVPPWIVCSICAVMGSEGRSFEARKIWLQNLLSFTTEPTSVGLNVALGTACEKSASQAASGEGLQESSYAFGIPEATVSPYLCSGFLKGLKYAGGSYTASLSPKINSSLDQPAHFLQNRDQLLAPPLMHPLIPFPPHGVNQCSYKRSSNNSSKRTTFETERSPPVRYLGILLMSSKLKCPDCRSLVDRITVRLQSWLSKHLSYAGRIQLIRSVLFSIQSFWSAIVFLPEGVINQVSAILRSFLWKGSELGKGGVKVAWKDVCLPKEEGGLGLCDVANWNRASMLKHIWNLFRDTNQSIWTNWVRAYLLRGRSFWEVKPPRMCSWNWQKLLSLKLIARDGFCIKNDSIKWKYNSSGLFSIKSAYEELREKRPEVPWHRLVWDRGGIPKYSFILWLAVKNHLTTQDKLLGMGLVQAMKCVLCGGSKESTDHLFFNCRFTSKLWFILGDKCLIPRQARSWEFNKSNWSKI</sequence>
<evidence type="ECO:0000256" key="5">
    <source>
        <dbReference type="SAM" id="MobiDB-lite"/>
    </source>
</evidence>
<comment type="similarity">
    <text evidence="4">Belongs to the DONSON family.</text>
</comment>
<name>A0A6A1UZY0_9ROSI</name>
<reference evidence="7 8" key="1">
    <citation type="journal article" date="2019" name="Plant Biotechnol. J.">
        <title>The red bayberry genome and genetic basis of sex determination.</title>
        <authorList>
            <person name="Jia H.M."/>
            <person name="Jia H.J."/>
            <person name="Cai Q.L."/>
            <person name="Wang Y."/>
            <person name="Zhao H.B."/>
            <person name="Yang W.F."/>
            <person name="Wang G.Y."/>
            <person name="Li Y.H."/>
            <person name="Zhan D.L."/>
            <person name="Shen Y.T."/>
            <person name="Niu Q.F."/>
            <person name="Chang L."/>
            <person name="Qiu J."/>
            <person name="Zhao L."/>
            <person name="Xie H.B."/>
            <person name="Fu W.Y."/>
            <person name="Jin J."/>
            <person name="Li X.W."/>
            <person name="Jiao Y."/>
            <person name="Zhou C.C."/>
            <person name="Tu T."/>
            <person name="Chai C.Y."/>
            <person name="Gao J.L."/>
            <person name="Fan L.J."/>
            <person name="van de Weg E."/>
            <person name="Wang J.Y."/>
            <person name="Gao Z.S."/>
        </authorList>
    </citation>
    <scope>NUCLEOTIDE SEQUENCE [LARGE SCALE GENOMIC DNA]</scope>
    <source>
        <tissue evidence="7">Leaves</tissue>
    </source>
</reference>
<accession>A0A6A1UZY0</accession>
<proteinExistence type="inferred from homology"/>
<dbReference type="PANTHER" id="PTHR12972">
    <property type="entry name" value="DOWNSTREAM NEIGHBOR OF SON"/>
    <property type="match status" value="1"/>
</dbReference>
<evidence type="ECO:0000313" key="8">
    <source>
        <dbReference type="Proteomes" id="UP000516437"/>
    </source>
</evidence>
<dbReference type="EMBL" id="RXIC02000025">
    <property type="protein sequence ID" value="KAB1205646.1"/>
    <property type="molecule type" value="Genomic_DNA"/>
</dbReference>
<evidence type="ECO:0000256" key="1">
    <source>
        <dbReference type="ARBA" id="ARBA00004123"/>
    </source>
</evidence>
<keyword evidence="3" id="KW-0539">Nucleus</keyword>
<evidence type="ECO:0000259" key="6">
    <source>
        <dbReference type="Pfam" id="PF13966"/>
    </source>
</evidence>
<keyword evidence="8" id="KW-1185">Reference proteome</keyword>
<gene>
    <name evidence="7" type="ORF">CJ030_MR7G017818</name>
</gene>
<feature type="domain" description="Reverse transcriptase zinc-binding" evidence="6">
    <location>
        <begin position="1140"/>
        <end position="1224"/>
    </location>
</feature>
<dbReference type="AlphaFoldDB" id="A0A6A1UZY0"/>
<dbReference type="GO" id="GO:0033260">
    <property type="term" value="P:nuclear DNA replication"/>
    <property type="evidence" value="ECO:0007669"/>
    <property type="project" value="TreeGrafter"/>
</dbReference>
<feature type="region of interest" description="Disordered" evidence="5">
    <location>
        <begin position="216"/>
        <end position="235"/>
    </location>
</feature>
<dbReference type="PANTHER" id="PTHR12972:SF0">
    <property type="entry name" value="PROTEIN DOWNSTREAM NEIGHBOR OF SON"/>
    <property type="match status" value="1"/>
</dbReference>